<organism evidence="2 3">
    <name type="scientific">Deinococcus lacus</name>
    <dbReference type="NCBI Taxonomy" id="392561"/>
    <lineage>
        <taxon>Bacteria</taxon>
        <taxon>Thermotogati</taxon>
        <taxon>Deinococcota</taxon>
        <taxon>Deinococci</taxon>
        <taxon>Deinococcales</taxon>
        <taxon>Deinococcaceae</taxon>
        <taxon>Deinococcus</taxon>
    </lineage>
</organism>
<evidence type="ECO:0000256" key="1">
    <source>
        <dbReference type="SAM" id="MobiDB-lite"/>
    </source>
</evidence>
<feature type="compositionally biased region" description="Low complexity" evidence="1">
    <location>
        <begin position="214"/>
        <end position="224"/>
    </location>
</feature>
<reference evidence="3" key="1">
    <citation type="journal article" date="2019" name="Int. J. Syst. Evol. Microbiol.">
        <title>The Global Catalogue of Microorganisms (GCM) 10K type strain sequencing project: providing services to taxonomists for standard genome sequencing and annotation.</title>
        <authorList>
            <consortium name="The Broad Institute Genomics Platform"/>
            <consortium name="The Broad Institute Genome Sequencing Center for Infectious Disease"/>
            <person name="Wu L."/>
            <person name="Ma J."/>
        </authorList>
    </citation>
    <scope>NUCLEOTIDE SEQUENCE [LARGE SCALE GENOMIC DNA]</scope>
    <source>
        <strain evidence="3">CGMCC 1.15772</strain>
    </source>
</reference>
<proteinExistence type="predicted"/>
<name>A0ABW1YEM7_9DEIO</name>
<dbReference type="Proteomes" id="UP001596297">
    <property type="component" value="Unassembled WGS sequence"/>
</dbReference>
<accession>A0ABW1YEM7</accession>
<feature type="compositionally biased region" description="Basic and acidic residues" evidence="1">
    <location>
        <begin position="259"/>
        <end position="272"/>
    </location>
</feature>
<dbReference type="EMBL" id="JBHSWD010000002">
    <property type="protein sequence ID" value="MFC6592764.1"/>
    <property type="molecule type" value="Genomic_DNA"/>
</dbReference>
<sequence>MTRPLAARLAQAQLIGFDLVATSPRGGGEVHVRLSGHITGTEGEPLYLFAPVPRPLGQLLSRDARDLLGPVTAVHAVAYRTFGVGEDLRTAEVQSRYLARKKQLDRVRQVQVFDHRLLRRGEGVFHEVILRSAFFADEAGRSVHPALLAGGSFGGVMAHALSGFNDRFYGTSEQAALPVPTARGRELTAQFLPAPPAPPVVKPAKVKPARTGLPAQQPEAGPAQPVHPDPEPEPQAPTRASSVPETLPEAGAVPPAPYEGERGDGGGRRLWL</sequence>
<comment type="caution">
    <text evidence="2">The sequence shown here is derived from an EMBL/GenBank/DDBJ whole genome shotgun (WGS) entry which is preliminary data.</text>
</comment>
<protein>
    <submittedName>
        <fullName evidence="2">Uncharacterized protein</fullName>
    </submittedName>
</protein>
<evidence type="ECO:0000313" key="2">
    <source>
        <dbReference type="EMBL" id="MFC6592764.1"/>
    </source>
</evidence>
<evidence type="ECO:0000313" key="3">
    <source>
        <dbReference type="Proteomes" id="UP001596297"/>
    </source>
</evidence>
<dbReference type="RefSeq" id="WP_380083887.1">
    <property type="nucleotide sequence ID" value="NZ_JBHSWD010000002.1"/>
</dbReference>
<gene>
    <name evidence="2" type="ORF">ACFP81_12670</name>
</gene>
<keyword evidence="3" id="KW-1185">Reference proteome</keyword>
<feature type="region of interest" description="Disordered" evidence="1">
    <location>
        <begin position="191"/>
        <end position="272"/>
    </location>
</feature>